<evidence type="ECO:0000313" key="3">
    <source>
        <dbReference type="EMBL" id="GMH69405.1"/>
    </source>
</evidence>
<feature type="transmembrane region" description="Helical" evidence="2">
    <location>
        <begin position="76"/>
        <end position="96"/>
    </location>
</feature>
<keyword evidence="2" id="KW-1133">Transmembrane helix</keyword>
<proteinExistence type="predicted"/>
<evidence type="ECO:0000256" key="2">
    <source>
        <dbReference type="SAM" id="Phobius"/>
    </source>
</evidence>
<reference evidence="4" key="1">
    <citation type="journal article" date="2023" name="Commun. Biol.">
        <title>Genome analysis of Parmales, the sister group of diatoms, reveals the evolutionary specialization of diatoms from phago-mixotrophs to photoautotrophs.</title>
        <authorList>
            <person name="Ban H."/>
            <person name="Sato S."/>
            <person name="Yoshikawa S."/>
            <person name="Yamada K."/>
            <person name="Nakamura Y."/>
            <person name="Ichinomiya M."/>
            <person name="Sato N."/>
            <person name="Blanc-Mathieu R."/>
            <person name="Endo H."/>
            <person name="Kuwata A."/>
            <person name="Ogata H."/>
        </authorList>
    </citation>
    <scope>NUCLEOTIDE SEQUENCE [LARGE SCALE GENOMIC DNA]</scope>
    <source>
        <strain evidence="4">NIES 3701</strain>
    </source>
</reference>
<gene>
    <name evidence="3" type="ORF">TrST_g11085</name>
</gene>
<feature type="compositionally biased region" description="Low complexity" evidence="1">
    <location>
        <begin position="1"/>
        <end position="14"/>
    </location>
</feature>
<evidence type="ECO:0000313" key="4">
    <source>
        <dbReference type="Proteomes" id="UP001165085"/>
    </source>
</evidence>
<feature type="compositionally biased region" description="Low complexity" evidence="1">
    <location>
        <begin position="40"/>
        <end position="63"/>
    </location>
</feature>
<dbReference type="EMBL" id="BRXY01000132">
    <property type="protein sequence ID" value="GMH69405.1"/>
    <property type="molecule type" value="Genomic_DNA"/>
</dbReference>
<sequence length="193" mass="20880">MLAPTLLPSSTSSSCHQQVSLSPYNSDLPSHPPTEEESGSADIIPSPSATSSSSDTSSEPTSARAGSQELVTEMSWYFSCFTCLIILLFLSTKIYGYTLTQEFNALLPMTCTDPSTWSSVDNKITCDNCTALANLVVHKSCRNFCQSQWPPLSCVASFTDQTDTCTTSSGDLGCAFEVLTPKYDLLNATYIQF</sequence>
<protein>
    <submittedName>
        <fullName evidence="3">Uncharacterized protein</fullName>
    </submittedName>
</protein>
<dbReference type="Proteomes" id="UP001165085">
    <property type="component" value="Unassembled WGS sequence"/>
</dbReference>
<dbReference type="AlphaFoldDB" id="A0A9W7AGA6"/>
<accession>A0A9W7AGA6</accession>
<organism evidence="3 4">
    <name type="scientific">Triparma strigata</name>
    <dbReference type="NCBI Taxonomy" id="1606541"/>
    <lineage>
        <taxon>Eukaryota</taxon>
        <taxon>Sar</taxon>
        <taxon>Stramenopiles</taxon>
        <taxon>Ochrophyta</taxon>
        <taxon>Bolidophyceae</taxon>
        <taxon>Parmales</taxon>
        <taxon>Triparmaceae</taxon>
        <taxon>Triparma</taxon>
    </lineage>
</organism>
<feature type="region of interest" description="Disordered" evidence="1">
    <location>
        <begin position="1"/>
        <end position="65"/>
    </location>
</feature>
<feature type="compositionally biased region" description="Polar residues" evidence="1">
    <location>
        <begin position="15"/>
        <end position="28"/>
    </location>
</feature>
<evidence type="ECO:0000256" key="1">
    <source>
        <dbReference type="SAM" id="MobiDB-lite"/>
    </source>
</evidence>
<name>A0A9W7AGA6_9STRA</name>
<keyword evidence="4" id="KW-1185">Reference proteome</keyword>
<comment type="caution">
    <text evidence="3">The sequence shown here is derived from an EMBL/GenBank/DDBJ whole genome shotgun (WGS) entry which is preliminary data.</text>
</comment>
<keyword evidence="2" id="KW-0812">Transmembrane</keyword>
<keyword evidence="2" id="KW-0472">Membrane</keyword>